<evidence type="ECO:0000313" key="8">
    <source>
        <dbReference type="Proteomes" id="UP001212997"/>
    </source>
</evidence>
<proteinExistence type="predicted"/>
<evidence type="ECO:0000256" key="3">
    <source>
        <dbReference type="ARBA" id="ARBA00022989"/>
    </source>
</evidence>
<reference evidence="7" key="1">
    <citation type="submission" date="2022-07" db="EMBL/GenBank/DDBJ databases">
        <title>Genome Sequence of Physisporinus lineatus.</title>
        <authorList>
            <person name="Buettner E."/>
        </authorList>
    </citation>
    <scope>NUCLEOTIDE SEQUENCE</scope>
    <source>
        <strain evidence="7">VT162</strain>
    </source>
</reference>
<feature type="transmembrane region" description="Helical" evidence="6">
    <location>
        <begin position="324"/>
        <end position="348"/>
    </location>
</feature>
<evidence type="ECO:0000256" key="1">
    <source>
        <dbReference type="ARBA" id="ARBA00004141"/>
    </source>
</evidence>
<feature type="compositionally biased region" description="Polar residues" evidence="5">
    <location>
        <begin position="201"/>
        <end position="227"/>
    </location>
</feature>
<dbReference type="EMBL" id="JANAWD010000108">
    <property type="protein sequence ID" value="KAJ3486878.1"/>
    <property type="molecule type" value="Genomic_DNA"/>
</dbReference>
<feature type="transmembrane region" description="Helical" evidence="6">
    <location>
        <begin position="235"/>
        <end position="258"/>
    </location>
</feature>
<dbReference type="InterPro" id="IPR004776">
    <property type="entry name" value="Mem_transp_PIN-like"/>
</dbReference>
<comment type="subcellular location">
    <subcellularLocation>
        <location evidence="1">Membrane</location>
        <topology evidence="1">Multi-pass membrane protein</topology>
    </subcellularLocation>
</comment>
<evidence type="ECO:0008006" key="9">
    <source>
        <dbReference type="Google" id="ProtNLM"/>
    </source>
</evidence>
<dbReference type="GO" id="GO:0055085">
    <property type="term" value="P:transmembrane transport"/>
    <property type="evidence" value="ECO:0007669"/>
    <property type="project" value="InterPro"/>
</dbReference>
<evidence type="ECO:0000313" key="7">
    <source>
        <dbReference type="EMBL" id="KAJ3486878.1"/>
    </source>
</evidence>
<dbReference type="GO" id="GO:0016020">
    <property type="term" value="C:membrane"/>
    <property type="evidence" value="ECO:0007669"/>
    <property type="project" value="UniProtKB-SubCell"/>
</dbReference>
<accession>A0AAD5V803</accession>
<sequence length="384" mass="41371">MNVALPALIFSSVVPAFTPQNVSAMGPLFLSAFVYQFLGFLFGAIIREVCYVPRNFWQGIVVMSGMNNWANLPNAVVLSVTQQAPFNPETDPSLGVSFVSIFIVSYHIVFWVCGVAHSLSWDYLPHVPQGEDAERRVPWKEKPIGSLVYQYVFGRATKSQIEDAPTHRDSKPTILPKGGDKIDPGTSIAIADAPEADQKLPSASTQGLQSSRSQSPSHDVKSISTPRTSSLKKRVLGPILTIFNPITLSLFISLPIALVPALKSLFVDTSGHRQPKWQGPDGRPPLAFFMDTAGLLGDLAVPLALIVLGSSFARLRIPRPLSRLPIVAMLAVACAKMVVLPVIGVSMAQGMVKNGMVPADAKAERFVIAFLSGTPAAVKYVDGL</sequence>
<keyword evidence="4 6" id="KW-0472">Membrane</keyword>
<dbReference type="Pfam" id="PF03547">
    <property type="entry name" value="Mem_trans"/>
    <property type="match status" value="1"/>
</dbReference>
<dbReference type="AlphaFoldDB" id="A0AAD5V803"/>
<evidence type="ECO:0000256" key="5">
    <source>
        <dbReference type="SAM" id="MobiDB-lite"/>
    </source>
</evidence>
<feature type="transmembrane region" description="Helical" evidence="6">
    <location>
        <begin position="286"/>
        <end position="312"/>
    </location>
</feature>
<evidence type="ECO:0000256" key="4">
    <source>
        <dbReference type="ARBA" id="ARBA00023136"/>
    </source>
</evidence>
<feature type="region of interest" description="Disordered" evidence="5">
    <location>
        <begin position="199"/>
        <end position="227"/>
    </location>
</feature>
<keyword evidence="3 6" id="KW-1133">Transmembrane helix</keyword>
<evidence type="ECO:0000256" key="6">
    <source>
        <dbReference type="SAM" id="Phobius"/>
    </source>
</evidence>
<organism evidence="7 8">
    <name type="scientific">Meripilus lineatus</name>
    <dbReference type="NCBI Taxonomy" id="2056292"/>
    <lineage>
        <taxon>Eukaryota</taxon>
        <taxon>Fungi</taxon>
        <taxon>Dikarya</taxon>
        <taxon>Basidiomycota</taxon>
        <taxon>Agaricomycotina</taxon>
        <taxon>Agaricomycetes</taxon>
        <taxon>Polyporales</taxon>
        <taxon>Meripilaceae</taxon>
        <taxon>Meripilus</taxon>
    </lineage>
</organism>
<dbReference type="Proteomes" id="UP001212997">
    <property type="component" value="Unassembled WGS sequence"/>
</dbReference>
<dbReference type="InterPro" id="IPR040254">
    <property type="entry name" value="Ecm3-like"/>
</dbReference>
<keyword evidence="2 6" id="KW-0812">Transmembrane</keyword>
<gene>
    <name evidence="7" type="ORF">NLI96_g3932</name>
</gene>
<dbReference type="PANTHER" id="PTHR31274:SF1">
    <property type="entry name" value="AGL149CP"/>
    <property type="match status" value="1"/>
</dbReference>
<dbReference type="PANTHER" id="PTHR31274">
    <property type="entry name" value="PROTEIN ECM3"/>
    <property type="match status" value="1"/>
</dbReference>
<keyword evidence="8" id="KW-1185">Reference proteome</keyword>
<comment type="caution">
    <text evidence="7">The sequence shown here is derived from an EMBL/GenBank/DDBJ whole genome shotgun (WGS) entry which is preliminary data.</text>
</comment>
<protein>
    <recommendedName>
        <fullName evidence="9">Auxin efflux carrier</fullName>
    </recommendedName>
</protein>
<evidence type="ECO:0000256" key="2">
    <source>
        <dbReference type="ARBA" id="ARBA00022692"/>
    </source>
</evidence>
<feature type="transmembrane region" description="Helical" evidence="6">
    <location>
        <begin position="26"/>
        <end position="46"/>
    </location>
</feature>
<feature type="region of interest" description="Disordered" evidence="5">
    <location>
        <begin position="160"/>
        <end position="187"/>
    </location>
</feature>
<name>A0AAD5V803_9APHY</name>
<feature type="compositionally biased region" description="Basic and acidic residues" evidence="5">
    <location>
        <begin position="160"/>
        <end position="171"/>
    </location>
</feature>